<accession>A0ABS9V1L9</accession>
<dbReference type="Pfam" id="PF16271">
    <property type="entry name" value="DUF4924"/>
    <property type="match status" value="1"/>
</dbReference>
<organism evidence="1 2">
    <name type="scientific">Belliella filtrata</name>
    <dbReference type="NCBI Taxonomy" id="2923435"/>
    <lineage>
        <taxon>Bacteria</taxon>
        <taxon>Pseudomonadati</taxon>
        <taxon>Bacteroidota</taxon>
        <taxon>Cytophagia</taxon>
        <taxon>Cytophagales</taxon>
        <taxon>Cyclobacteriaceae</taxon>
        <taxon>Belliella</taxon>
    </lineage>
</organism>
<gene>
    <name evidence="1" type="ORF">MM239_13015</name>
</gene>
<dbReference type="EMBL" id="JAKZGP010000034">
    <property type="protein sequence ID" value="MCH7410322.1"/>
    <property type="molecule type" value="Genomic_DNA"/>
</dbReference>
<dbReference type="RefSeq" id="WP_241348690.1">
    <property type="nucleotide sequence ID" value="NZ_JAKZGP010000034.1"/>
</dbReference>
<sequence length="175" mass="20319">MIAIAEKKLQANLPEYIIYMYQMEDLIRAYDFNLADIRQYVISHYPVSDEEKLATERWFSHLSEMMKVEGVNKTGHLSMIQKHVDTLAVTHWQLLKEDQTYYQIYHKAKPHIIQMIMDANGEDIGNEIQICINGVYGFLLAKLRSRDIPKGYGEAIETFGDVLSYLNLSLKGKEN</sequence>
<dbReference type="InterPro" id="IPR032574">
    <property type="entry name" value="DUF4924"/>
</dbReference>
<reference evidence="1" key="1">
    <citation type="submission" date="2022-03" db="EMBL/GenBank/DDBJ databases">
        <title>De novo assembled genomes of Belliella spp. (Cyclobacteriaceae) strains.</title>
        <authorList>
            <person name="Szabo A."/>
            <person name="Korponai K."/>
            <person name="Felfoldi T."/>
        </authorList>
    </citation>
    <scope>NUCLEOTIDE SEQUENCE</scope>
    <source>
        <strain evidence="1">DSM 111904</strain>
    </source>
</reference>
<evidence type="ECO:0000313" key="2">
    <source>
        <dbReference type="Proteomes" id="UP001165489"/>
    </source>
</evidence>
<evidence type="ECO:0000313" key="1">
    <source>
        <dbReference type="EMBL" id="MCH7410322.1"/>
    </source>
</evidence>
<name>A0ABS9V1L9_9BACT</name>
<comment type="caution">
    <text evidence="1">The sequence shown here is derived from an EMBL/GenBank/DDBJ whole genome shotgun (WGS) entry which is preliminary data.</text>
</comment>
<dbReference type="Proteomes" id="UP001165489">
    <property type="component" value="Unassembled WGS sequence"/>
</dbReference>
<keyword evidence="2" id="KW-1185">Reference proteome</keyword>
<proteinExistence type="predicted"/>
<protein>
    <submittedName>
        <fullName evidence="1">DUF4924 family protein</fullName>
    </submittedName>
</protein>